<keyword evidence="3" id="KW-1185">Reference proteome</keyword>
<dbReference type="Proteomes" id="UP000183940">
    <property type="component" value="Unassembled WGS sequence"/>
</dbReference>
<dbReference type="InterPro" id="IPR029016">
    <property type="entry name" value="GAF-like_dom_sf"/>
</dbReference>
<dbReference type="AlphaFoldDB" id="A0A1L9QRZ5"/>
<dbReference type="STRING" id="1925591.BI308_10845"/>
<dbReference type="Gene3D" id="3.30.450.40">
    <property type="match status" value="3"/>
</dbReference>
<evidence type="ECO:0000259" key="1">
    <source>
        <dbReference type="SMART" id="SM00065"/>
    </source>
</evidence>
<dbReference type="Pfam" id="PF01590">
    <property type="entry name" value="GAF"/>
    <property type="match status" value="2"/>
</dbReference>
<comment type="caution">
    <text evidence="2">The sequence shown here is derived from an EMBL/GenBank/DDBJ whole genome shotgun (WGS) entry which is preliminary data.</text>
</comment>
<dbReference type="EMBL" id="MLAW01000016">
    <property type="protein sequence ID" value="OJJ25465.1"/>
    <property type="molecule type" value="Genomic_DNA"/>
</dbReference>
<feature type="domain" description="GAF" evidence="1">
    <location>
        <begin position="377"/>
        <end position="526"/>
    </location>
</feature>
<evidence type="ECO:0000313" key="2">
    <source>
        <dbReference type="EMBL" id="OJJ25465.1"/>
    </source>
</evidence>
<evidence type="ECO:0000313" key="3">
    <source>
        <dbReference type="Proteomes" id="UP000183940"/>
    </source>
</evidence>
<proteinExistence type="predicted"/>
<protein>
    <recommendedName>
        <fullName evidence="1">GAF domain-containing protein</fullName>
    </recommendedName>
</protein>
<accession>A0A1L9QRZ5</accession>
<gene>
    <name evidence="2" type="ORF">BI308_10845</name>
</gene>
<dbReference type="SMART" id="SM00065">
    <property type="entry name" value="GAF"/>
    <property type="match status" value="3"/>
</dbReference>
<dbReference type="InterPro" id="IPR003018">
    <property type="entry name" value="GAF"/>
</dbReference>
<organism evidence="2 3">
    <name type="scientific">Roseofilum reptotaenium AO1-A</name>
    <dbReference type="NCBI Taxonomy" id="1925591"/>
    <lineage>
        <taxon>Bacteria</taxon>
        <taxon>Bacillati</taxon>
        <taxon>Cyanobacteriota</taxon>
        <taxon>Cyanophyceae</taxon>
        <taxon>Desertifilales</taxon>
        <taxon>Desertifilaceae</taxon>
        <taxon>Roseofilum</taxon>
    </lineage>
</organism>
<feature type="domain" description="GAF" evidence="1">
    <location>
        <begin position="202"/>
        <end position="356"/>
    </location>
</feature>
<feature type="domain" description="GAF" evidence="1">
    <location>
        <begin position="29"/>
        <end position="181"/>
    </location>
</feature>
<dbReference type="SUPFAM" id="SSF55781">
    <property type="entry name" value="GAF domain-like"/>
    <property type="match status" value="3"/>
</dbReference>
<sequence length="956" mass="108647">MPQQSIPKQSEKQLVTLGRTLQTLREEESLDVLVDTTIEYIETEFEYDLIWIGLYDRREHRLFGKGGILPSGGDRSILKQTFALSPGDLFEQVVIQQKPAGVPDLREERRAGEWRKLAVKLNIQGTIVFPLRYRALCFGVVILGSKLWGISPRSDEKARLSMIFGELAASLNEMEANWRRNLEKRPDKPLLDILDRLRSLSDFRQRLDAVVAKTHEFLGPDRTNIYWFERERRYFWRRTTNLQKTPAQGVGNQASSGITVQEVIGFYKALVADQVVSVGEARSSLKADTTSRLMQQIKARSLLAAPIIYQNELLGFLAIEGNGPRIWEDAERKYVRGVAQLIAMMAPLEEMEEAVERTKKDQALTADLVRSIYSEDDWRQTLDHCAHLVCDRLGVERFLVLLYDRDKNHFEVVCQSQPANRRPLPSLLPVPADDEWQQLEQSRAAIPIENWEQDQELTSWRSLFTQVGIKSVLLCNTAIGHEMEGLLMVAHDVARTWEGTELELVRVVAQQLGLILHQWQLHSQQQQQEKLQSLIQWGQTAIQSAINNSDILEEETLKQIVQVFKVPLALNISWSLEKPEVGYITSAQVTSPEFNIQTKGKIDVAHDPLIEGVLASSGVYQLSSEHLSPLTRQWLTGSGIGEIVAIAFRADEQATATGIIVLADAPGRLWADPYLTALGIMVRQLAWSERMTKVQSYFELQQDRAQKLNWYKQRRSEMAYRKLTMELKKLSNLGTPKDALTVTRYQQGLRSMNSTLGHLAQMLKDEQWELQWYQMHLPLVSLIKRAIERVDVLVKKRELFIRVQGQPGAMNLVGDVMKLELIFHEILGIACKMAQSKAQVDIWCNGLSKTELPPAQEKLAQCLRQNPNPSSQFEPLLLFDVSIVCATLLEPSLIIELQQGRSPDLLAPSLLDKPPGLHLLICQSLIQSVGGYFNTYSLENNQIMFQLLLPVESSQD</sequence>
<name>A0A1L9QRZ5_9CYAN</name>
<reference evidence="2" key="1">
    <citation type="submission" date="2016-10" db="EMBL/GenBank/DDBJ databases">
        <title>CRISPR-Cas defence system in Roseofilum reptotaenium: evidence of a bacteriophage-cyanobacterium arms race in the coral black band disease.</title>
        <authorList>
            <person name="Buerger P."/>
            <person name="Wood-Charlson E.M."/>
            <person name="Weynberg K.D."/>
            <person name="Willis B."/>
            <person name="Van Oppen M.J."/>
        </authorList>
    </citation>
    <scope>NUCLEOTIDE SEQUENCE [LARGE SCALE GENOMIC DNA]</scope>
    <source>
        <strain evidence="2">AO1-A</strain>
    </source>
</reference>